<proteinExistence type="predicted"/>
<dbReference type="PANTHER" id="PTHR32467:SF81">
    <property type="entry name" value="OS06G0145700 PROTEIN"/>
    <property type="match status" value="1"/>
</dbReference>
<dbReference type="Proteomes" id="UP000594638">
    <property type="component" value="Unassembled WGS sequence"/>
</dbReference>
<dbReference type="PANTHER" id="PTHR32467">
    <property type="entry name" value="AP2-LIKE ETHYLENE-RESPONSIVE TRANSCRIPTION FACTOR"/>
    <property type="match status" value="1"/>
</dbReference>
<gene>
    <name evidence="1" type="ORF">OLEA9_A119668</name>
</gene>
<accession>A0A8S0VJN4</accession>
<feature type="non-terminal residue" evidence="1">
    <location>
        <position position="1"/>
    </location>
</feature>
<dbReference type="Gramene" id="OE9A119668T1">
    <property type="protein sequence ID" value="OE9A119668C1"/>
    <property type="gene ID" value="OE9A119668"/>
</dbReference>
<evidence type="ECO:0000313" key="2">
    <source>
        <dbReference type="Proteomes" id="UP000594638"/>
    </source>
</evidence>
<dbReference type="EMBL" id="CACTIH010009584">
    <property type="protein sequence ID" value="CAA3032432.1"/>
    <property type="molecule type" value="Genomic_DNA"/>
</dbReference>
<feature type="non-terminal residue" evidence="1">
    <location>
        <position position="148"/>
    </location>
</feature>
<organism evidence="1 2">
    <name type="scientific">Olea europaea subsp. europaea</name>
    <dbReference type="NCBI Taxonomy" id="158383"/>
    <lineage>
        <taxon>Eukaryota</taxon>
        <taxon>Viridiplantae</taxon>
        <taxon>Streptophyta</taxon>
        <taxon>Embryophyta</taxon>
        <taxon>Tracheophyta</taxon>
        <taxon>Spermatophyta</taxon>
        <taxon>Magnoliopsida</taxon>
        <taxon>eudicotyledons</taxon>
        <taxon>Gunneridae</taxon>
        <taxon>Pentapetalae</taxon>
        <taxon>asterids</taxon>
        <taxon>lamiids</taxon>
        <taxon>Lamiales</taxon>
        <taxon>Oleaceae</taxon>
        <taxon>Oleeae</taxon>
        <taxon>Olea</taxon>
    </lineage>
</organism>
<reference evidence="1 2" key="1">
    <citation type="submission" date="2019-12" db="EMBL/GenBank/DDBJ databases">
        <authorList>
            <person name="Alioto T."/>
            <person name="Alioto T."/>
            <person name="Gomez Garrido J."/>
        </authorList>
    </citation>
    <scope>NUCLEOTIDE SEQUENCE [LARGE SCALE GENOMIC DNA]</scope>
</reference>
<name>A0A8S0VJN4_OLEEU</name>
<evidence type="ECO:0000313" key="1">
    <source>
        <dbReference type="EMBL" id="CAA3032432.1"/>
    </source>
</evidence>
<keyword evidence="2" id="KW-1185">Reference proteome</keyword>
<dbReference type="OrthoDB" id="207175at2759"/>
<protein>
    <submittedName>
        <fullName evidence="1">Uncharacterized protein</fullName>
    </submittedName>
</protein>
<comment type="caution">
    <text evidence="1">The sequence shown here is derived from an EMBL/GenBank/DDBJ whole genome shotgun (WGS) entry which is preliminary data.</text>
</comment>
<dbReference type="AlphaFoldDB" id="A0A8S0VJN4"/>
<sequence>VDPICSPTTGKRSSRFQGISRHQWTGRYEAQLWDKMSSNVTRKRKENKGMDPAYSVWIFHGEQPNTSNLVDVQMLESRRMFEDFYAQRDEDPENPPDGRKKELESLVHDAKTPLYLGLSKYKGVARQHYNGKWEASIGRVFGNKYLYI</sequence>